<name>A0A1I0R4F0_9BACT</name>
<dbReference type="InterPro" id="IPR046219">
    <property type="entry name" value="DUF6252"/>
</dbReference>
<feature type="signal peptide" evidence="2">
    <location>
        <begin position="1"/>
        <end position="23"/>
    </location>
</feature>
<evidence type="ECO:0008006" key="5">
    <source>
        <dbReference type="Google" id="ProtNLM"/>
    </source>
</evidence>
<organism evidence="3 4">
    <name type="scientific">Chitinophaga arvensicola</name>
    <dbReference type="NCBI Taxonomy" id="29529"/>
    <lineage>
        <taxon>Bacteria</taxon>
        <taxon>Pseudomonadati</taxon>
        <taxon>Bacteroidota</taxon>
        <taxon>Chitinophagia</taxon>
        <taxon>Chitinophagales</taxon>
        <taxon>Chitinophagaceae</taxon>
        <taxon>Chitinophaga</taxon>
    </lineage>
</organism>
<dbReference type="EMBL" id="FOJG01000001">
    <property type="protein sequence ID" value="SEW34859.1"/>
    <property type="molecule type" value="Genomic_DNA"/>
</dbReference>
<feature type="chain" id="PRO_5011761246" description="Secreted protein" evidence="2">
    <location>
        <begin position="24"/>
        <end position="209"/>
    </location>
</feature>
<proteinExistence type="predicted"/>
<reference evidence="4" key="1">
    <citation type="submission" date="2016-10" db="EMBL/GenBank/DDBJ databases">
        <authorList>
            <person name="Varghese N."/>
            <person name="Submissions S."/>
        </authorList>
    </citation>
    <scope>NUCLEOTIDE SEQUENCE [LARGE SCALE GENOMIC DNA]</scope>
    <source>
        <strain evidence="4">DSM 3695</strain>
    </source>
</reference>
<feature type="region of interest" description="Disordered" evidence="1">
    <location>
        <begin position="36"/>
        <end position="55"/>
    </location>
</feature>
<evidence type="ECO:0000256" key="1">
    <source>
        <dbReference type="SAM" id="MobiDB-lite"/>
    </source>
</evidence>
<keyword evidence="4" id="KW-1185">Reference proteome</keyword>
<evidence type="ECO:0000256" key="2">
    <source>
        <dbReference type="SAM" id="SignalP"/>
    </source>
</evidence>
<dbReference type="AlphaFoldDB" id="A0A1I0R4F0"/>
<sequence>MKQPFLFRIFSAAAFICTTLSFTYCNGTSGNTPDKDSITSASASGNEPAPQKSASKGACRIAAKIGDRVLDQQLPLDCSAGTLTAQHIGEQMHILYDGDEGQPNDVDGFQIRIHKFNGPGTYAFTNNENAMALISVSATESYLTGPLKTDGTVTIDEYKPGRIIKGHFSFSVASNDPVQKVVQVKEGVFSVETDDDGSCCQVQEATPQP</sequence>
<dbReference type="Proteomes" id="UP000199310">
    <property type="component" value="Unassembled WGS sequence"/>
</dbReference>
<evidence type="ECO:0000313" key="3">
    <source>
        <dbReference type="EMBL" id="SEW34859.1"/>
    </source>
</evidence>
<dbReference type="RefSeq" id="WP_089894318.1">
    <property type="nucleotide sequence ID" value="NZ_FOJG01000001.1"/>
</dbReference>
<accession>A0A1I0R4F0</accession>
<evidence type="ECO:0000313" key="4">
    <source>
        <dbReference type="Proteomes" id="UP000199310"/>
    </source>
</evidence>
<dbReference type="OrthoDB" id="751053at2"/>
<keyword evidence="2" id="KW-0732">Signal</keyword>
<gene>
    <name evidence="3" type="ORF">SAMN04488122_2157</name>
</gene>
<dbReference type="Pfam" id="PF19765">
    <property type="entry name" value="DUF6252"/>
    <property type="match status" value="1"/>
</dbReference>
<feature type="compositionally biased region" description="Polar residues" evidence="1">
    <location>
        <begin position="36"/>
        <end position="45"/>
    </location>
</feature>
<protein>
    <recommendedName>
        <fullName evidence="5">Secreted protein</fullName>
    </recommendedName>
</protein>
<dbReference type="STRING" id="29529.SAMN04488122_2157"/>